<dbReference type="EMBL" id="SEOQ01000724">
    <property type="protein sequence ID" value="TFY57813.1"/>
    <property type="molecule type" value="Genomic_DNA"/>
</dbReference>
<dbReference type="OrthoDB" id="3261594at2759"/>
<dbReference type="Proteomes" id="UP000298327">
    <property type="component" value="Unassembled WGS sequence"/>
</dbReference>
<evidence type="ECO:0000313" key="2">
    <source>
        <dbReference type="EMBL" id="TFY57813.1"/>
    </source>
</evidence>
<feature type="region of interest" description="Disordered" evidence="1">
    <location>
        <begin position="52"/>
        <end position="220"/>
    </location>
</feature>
<gene>
    <name evidence="2" type="ORF">EVG20_g8395</name>
</gene>
<accession>A0A4Y9Y7Q3</accession>
<evidence type="ECO:0000313" key="3">
    <source>
        <dbReference type="Proteomes" id="UP000298327"/>
    </source>
</evidence>
<organism evidence="2 3">
    <name type="scientific">Dentipellis fragilis</name>
    <dbReference type="NCBI Taxonomy" id="205917"/>
    <lineage>
        <taxon>Eukaryota</taxon>
        <taxon>Fungi</taxon>
        <taxon>Dikarya</taxon>
        <taxon>Basidiomycota</taxon>
        <taxon>Agaricomycotina</taxon>
        <taxon>Agaricomycetes</taxon>
        <taxon>Russulales</taxon>
        <taxon>Hericiaceae</taxon>
        <taxon>Dentipellis</taxon>
    </lineage>
</organism>
<sequence>MSRRSQFLCSCMEGCKGIETVVSRSVWERHAQYRKQEIAASFSHFLAGRSATSSATGAGAPSSSQTAASKRHREASDASGASAGKQRRVQVNDSEDSDDGSVRANANVQPSTERTPSPDIAPDPLPDASRLDSPPPALARDAGSPVDTALPRQAPVEEDGTGAHSRPSSPAPDPGSFSDLEEDEDEPGTEEPSLEEREAGRPSLLHRDAQEPTVETVPSRIEDFNITEEFISALRDASLDNDPLPADVLDRLRHPPQQPPDFSDPALRLSIKIHLALTNGSQESYNLVREALHDELQFDLLSFSQVKSQIAELSGVIPIVQHMCVNTCVAFTGPFADRDTCPICQEPRYDQHKLHTSRGRVKSPRQVFHTMPLGPQLQARRRHPEMAEKMQYRDQCMREILASGCIDIYDDLYCGTDLLDAMRKGQIASSDSVLFFSIDGAQLYQSKASDCWIYIWILLDLAPDVRYKKPHVLPGGIIPGPNKPKNLDSFLFPGLHHLAALQREGLQVWDAAKLEIVTDHPFLDLIGADTPGMAALDGMVGPQGRLGCRFYCDYPGRRKHGGSQYYPACLKPLYYDIPGCNHADVVLHDFTETSEDKNRRYLRNLQVVRSSRNQAEFRRNRLETGICKPTIFSGLHSSHRLHIPACFPPDLMHLASLNLTDLLLGLWRGVIDCDPDDDKSTWDWMVLRREVWINHGKAVGAA</sequence>
<reference evidence="2 3" key="1">
    <citation type="submission" date="2019-02" db="EMBL/GenBank/DDBJ databases">
        <title>Genome sequencing of the rare red list fungi Dentipellis fragilis.</title>
        <authorList>
            <person name="Buettner E."/>
            <person name="Kellner H."/>
        </authorList>
    </citation>
    <scope>NUCLEOTIDE SEQUENCE [LARGE SCALE GENOMIC DNA]</scope>
    <source>
        <strain evidence="2 3">DSM 105465</strain>
    </source>
</reference>
<protein>
    <submittedName>
        <fullName evidence="2">Uncharacterized protein</fullName>
    </submittedName>
</protein>
<evidence type="ECO:0000256" key="1">
    <source>
        <dbReference type="SAM" id="MobiDB-lite"/>
    </source>
</evidence>
<proteinExistence type="predicted"/>
<keyword evidence="3" id="KW-1185">Reference proteome</keyword>
<dbReference type="AlphaFoldDB" id="A0A4Y9Y7Q3"/>
<feature type="compositionally biased region" description="Basic and acidic residues" evidence="1">
    <location>
        <begin position="194"/>
        <end position="210"/>
    </location>
</feature>
<comment type="caution">
    <text evidence="2">The sequence shown here is derived from an EMBL/GenBank/DDBJ whole genome shotgun (WGS) entry which is preliminary data.</text>
</comment>
<dbReference type="STRING" id="205917.A0A4Y9Y7Q3"/>
<feature type="compositionally biased region" description="Low complexity" evidence="1">
    <location>
        <begin position="52"/>
        <end position="68"/>
    </location>
</feature>
<name>A0A4Y9Y7Q3_9AGAM</name>
<feature type="compositionally biased region" description="Polar residues" evidence="1">
    <location>
        <begin position="104"/>
        <end position="115"/>
    </location>
</feature>
<feature type="compositionally biased region" description="Acidic residues" evidence="1">
    <location>
        <begin position="179"/>
        <end position="193"/>
    </location>
</feature>